<organism evidence="12 13">
    <name type="scientific">Virgibacillus phasianinus</name>
    <dbReference type="NCBI Taxonomy" id="2017483"/>
    <lineage>
        <taxon>Bacteria</taxon>
        <taxon>Bacillati</taxon>
        <taxon>Bacillota</taxon>
        <taxon>Bacilli</taxon>
        <taxon>Bacillales</taxon>
        <taxon>Bacillaceae</taxon>
        <taxon>Virgibacillus</taxon>
    </lineage>
</organism>
<dbReference type="InterPro" id="IPR004474">
    <property type="entry name" value="LytR_CpsA_psr"/>
</dbReference>
<dbReference type="RefSeq" id="WP_089061968.1">
    <property type="nucleotide sequence ID" value="NZ_CP022315.1"/>
</dbReference>
<feature type="domain" description="Cell envelope-related transcriptional attenuator" evidence="11">
    <location>
        <begin position="91"/>
        <end position="233"/>
    </location>
</feature>
<evidence type="ECO:0000256" key="2">
    <source>
        <dbReference type="ARBA" id="ARBA00022475"/>
    </source>
</evidence>
<name>A0A220U3J3_9BACI</name>
<proteinExistence type="inferred from homology"/>
<protein>
    <recommendedName>
        <fullName evidence="9">Polyisoprenyl-teichoic acid--peptidoglycan teichoic acid transferase TagU</fullName>
        <ecNumber evidence="9">2.7.8.-</ecNumber>
    </recommendedName>
</protein>
<evidence type="ECO:0000256" key="9">
    <source>
        <dbReference type="HAMAP-Rule" id="MF_01140"/>
    </source>
</evidence>
<keyword evidence="3 9" id="KW-0808">Transferase</keyword>
<keyword evidence="5 9" id="KW-0735">Signal-anchor</keyword>
<comment type="pathway">
    <text evidence="9">Cell wall biogenesis.</text>
</comment>
<dbReference type="NCBIfam" id="TIGR00350">
    <property type="entry name" value="lytR_cpsA_psr"/>
    <property type="match status" value="1"/>
</dbReference>
<evidence type="ECO:0000313" key="13">
    <source>
        <dbReference type="Proteomes" id="UP000198312"/>
    </source>
</evidence>
<dbReference type="PANTHER" id="PTHR33392">
    <property type="entry name" value="POLYISOPRENYL-TEICHOIC ACID--PEPTIDOGLYCAN TEICHOIC ACID TRANSFERASE TAGU"/>
    <property type="match status" value="1"/>
</dbReference>
<gene>
    <name evidence="9" type="primary">tagU</name>
    <name evidence="12" type="ORF">CFK37_11425</name>
</gene>
<dbReference type="EMBL" id="CP022315">
    <property type="protein sequence ID" value="ASK62709.1"/>
    <property type="molecule type" value="Genomic_DNA"/>
</dbReference>
<dbReference type="GO" id="GO:0070726">
    <property type="term" value="P:cell wall assembly"/>
    <property type="evidence" value="ECO:0007669"/>
    <property type="project" value="UniProtKB-UniRule"/>
</dbReference>
<evidence type="ECO:0000256" key="10">
    <source>
        <dbReference type="SAM" id="Phobius"/>
    </source>
</evidence>
<dbReference type="EC" id="2.7.8.-" evidence="9"/>
<dbReference type="Pfam" id="PF03816">
    <property type="entry name" value="LytR_cpsA_psr"/>
    <property type="match status" value="1"/>
</dbReference>
<evidence type="ECO:0000256" key="5">
    <source>
        <dbReference type="ARBA" id="ARBA00022968"/>
    </source>
</evidence>
<dbReference type="GO" id="GO:0005886">
    <property type="term" value="C:plasma membrane"/>
    <property type="evidence" value="ECO:0007669"/>
    <property type="project" value="UniProtKB-SubCell"/>
</dbReference>
<evidence type="ECO:0000259" key="11">
    <source>
        <dbReference type="Pfam" id="PF03816"/>
    </source>
</evidence>
<evidence type="ECO:0000256" key="4">
    <source>
        <dbReference type="ARBA" id="ARBA00022692"/>
    </source>
</evidence>
<dbReference type="PANTHER" id="PTHR33392:SF6">
    <property type="entry name" value="POLYISOPRENYL-TEICHOIC ACID--PEPTIDOGLYCAN TEICHOIC ACID TRANSFERASE TAGU"/>
    <property type="match status" value="1"/>
</dbReference>
<dbReference type="HAMAP" id="MF_01140">
    <property type="entry name" value="TagU_transferase"/>
    <property type="match status" value="1"/>
</dbReference>
<evidence type="ECO:0000256" key="3">
    <source>
        <dbReference type="ARBA" id="ARBA00022679"/>
    </source>
</evidence>
<feature type="topological domain" description="Extracellular" evidence="9">
    <location>
        <begin position="37"/>
        <end position="314"/>
    </location>
</feature>
<keyword evidence="6 9" id="KW-1133">Transmembrane helix</keyword>
<dbReference type="OrthoDB" id="27330at2"/>
<sequence>MDTRTGKRQTKKKRKWPYWVGGIIVLLILAVGLYLYYLYDKVEDTVANMHEPLSRDADPDRQKELESIVKNKKSINVLLLGVDQREHDVGRSDTMILMSLNPRTNKMIMVSIPRDTYVEIPRRGMDKINHAYAFGGTDLSVKTVEKAFDIPVHFYVKVNMEGFKQGIDALGGVTVKNDQAFSQGGETFKTGSIHLSGEEALKYIRMRKEDPRGDLGRNERQRSVIKAAMDEAASFSSITKVSDILSILGGNVTTNLNMDKMQTLFTDYRDTRKNIETMEIGGSGDVINGVWYYIVPEQEMDRITQAIKTNMKEN</sequence>
<keyword evidence="7 9" id="KW-0472">Membrane</keyword>
<keyword evidence="2 9" id="KW-1003">Cell membrane</keyword>
<keyword evidence="8 9" id="KW-0961">Cell wall biogenesis/degradation</keyword>
<comment type="function">
    <text evidence="9">May catalyze the final step in cell wall teichoic acid biosynthesis, the transfer of the anionic cell wall polymers (APs) from their lipid-linked precursor to the cell wall peptidoglycan (PG).</text>
</comment>
<feature type="topological domain" description="Cytoplasmic" evidence="9">
    <location>
        <begin position="1"/>
        <end position="15"/>
    </location>
</feature>
<keyword evidence="4 9" id="KW-0812">Transmembrane</keyword>
<evidence type="ECO:0000313" key="12">
    <source>
        <dbReference type="EMBL" id="ASK62709.1"/>
    </source>
</evidence>
<dbReference type="Proteomes" id="UP000198312">
    <property type="component" value="Chromosome"/>
</dbReference>
<reference evidence="12 13" key="1">
    <citation type="submission" date="2017-07" db="EMBL/GenBank/DDBJ databases">
        <title>Virgibacillus sp. LM2416.</title>
        <authorList>
            <person name="Tak E.J."/>
            <person name="Bae J.-W."/>
        </authorList>
    </citation>
    <scope>NUCLEOTIDE SEQUENCE [LARGE SCALE GENOMIC DNA]</scope>
    <source>
        <strain evidence="12 13">LM2416</strain>
    </source>
</reference>
<dbReference type="InterPro" id="IPR023734">
    <property type="entry name" value="TagU"/>
</dbReference>
<dbReference type="GO" id="GO:0016780">
    <property type="term" value="F:phosphotransferase activity, for other substituted phosphate groups"/>
    <property type="evidence" value="ECO:0007669"/>
    <property type="project" value="UniProtKB-UniRule"/>
</dbReference>
<accession>A0A220U3J3</accession>
<dbReference type="InterPro" id="IPR050922">
    <property type="entry name" value="LytR/CpsA/Psr_CW_biosynth"/>
</dbReference>
<evidence type="ECO:0000256" key="1">
    <source>
        <dbReference type="ARBA" id="ARBA00006068"/>
    </source>
</evidence>
<dbReference type="Gene3D" id="3.40.630.190">
    <property type="entry name" value="LCP protein"/>
    <property type="match status" value="1"/>
</dbReference>
<dbReference type="KEGG" id="vil:CFK37_11425"/>
<evidence type="ECO:0000256" key="6">
    <source>
        <dbReference type="ARBA" id="ARBA00022989"/>
    </source>
</evidence>
<dbReference type="AlphaFoldDB" id="A0A220U3J3"/>
<evidence type="ECO:0000256" key="8">
    <source>
        <dbReference type="ARBA" id="ARBA00023316"/>
    </source>
</evidence>
<comment type="similarity">
    <text evidence="1 9">Belongs to the LytR/CpsA/Psr (LCP) family.</text>
</comment>
<evidence type="ECO:0000256" key="7">
    <source>
        <dbReference type="ARBA" id="ARBA00023136"/>
    </source>
</evidence>
<feature type="transmembrane region" description="Helical" evidence="10">
    <location>
        <begin position="16"/>
        <end position="39"/>
    </location>
</feature>
<keyword evidence="13" id="KW-1185">Reference proteome</keyword>
<comment type="subcellular location">
    <subcellularLocation>
        <location evidence="9">Cell membrane</location>
        <topology evidence="9">Single-pass type II membrane protein</topology>
    </subcellularLocation>
</comment>